<proteinExistence type="predicted"/>
<name>A0A105VAF4_9BURK</name>
<evidence type="ECO:0000313" key="2">
    <source>
        <dbReference type="Proteomes" id="UP000062317"/>
    </source>
</evidence>
<dbReference type="EMBL" id="LPEQ01000096">
    <property type="protein sequence ID" value="KVV44234.1"/>
    <property type="molecule type" value="Genomic_DNA"/>
</dbReference>
<evidence type="ECO:0000313" key="1">
    <source>
        <dbReference type="EMBL" id="KVV44234.1"/>
    </source>
</evidence>
<dbReference type="AlphaFoldDB" id="A0A105VAF4"/>
<keyword evidence="2" id="KW-1185">Reference proteome</keyword>
<comment type="caution">
    <text evidence="1">The sequence shown here is derived from an EMBL/GenBank/DDBJ whole genome shotgun (WGS) entry which is preliminary data.</text>
</comment>
<organism evidence="1 2">
    <name type="scientific">Burkholderia territorii</name>
    <dbReference type="NCBI Taxonomy" id="1503055"/>
    <lineage>
        <taxon>Bacteria</taxon>
        <taxon>Pseudomonadati</taxon>
        <taxon>Pseudomonadota</taxon>
        <taxon>Betaproteobacteria</taxon>
        <taxon>Burkholderiales</taxon>
        <taxon>Burkholderiaceae</taxon>
        <taxon>Burkholderia</taxon>
        <taxon>Burkholderia cepacia complex</taxon>
    </lineage>
</organism>
<gene>
    <name evidence="1" type="ORF">WT27_09100</name>
</gene>
<protein>
    <submittedName>
        <fullName evidence="1">Uncharacterized protein</fullName>
    </submittedName>
</protein>
<accession>A0A105VAF4</accession>
<dbReference type="RefSeq" id="WP_060107435.1">
    <property type="nucleotide sequence ID" value="NZ_LPEQ01000096.1"/>
</dbReference>
<sequence>MNPRQTTLQDGEYWASGRERNDFAAAINGHGPVHPRTRMTVRDGIAVFHRDGDTLWTCRAHYALAHFTIDPA</sequence>
<reference evidence="1 2" key="1">
    <citation type="submission" date="2015-11" db="EMBL/GenBank/DDBJ databases">
        <title>Expanding the genomic diversity of Burkholderia species for the development of highly accurate diagnostics.</title>
        <authorList>
            <person name="Sahl J."/>
            <person name="Keim P."/>
            <person name="Wagner D."/>
        </authorList>
    </citation>
    <scope>NUCLEOTIDE SEQUENCE [LARGE SCALE GENOMIC DNA]</scope>
    <source>
        <strain evidence="1 2">MSMB1301WGS</strain>
    </source>
</reference>
<dbReference type="Proteomes" id="UP000062317">
    <property type="component" value="Unassembled WGS sequence"/>
</dbReference>